<dbReference type="Pfam" id="PF00528">
    <property type="entry name" value="BPD_transp_1"/>
    <property type="match status" value="1"/>
</dbReference>
<dbReference type="RefSeq" id="WP_139678015.1">
    <property type="nucleotide sequence ID" value="NZ_VDMN01000005.1"/>
</dbReference>
<keyword evidence="2 7" id="KW-0813">Transport</keyword>
<dbReference type="InterPro" id="IPR000515">
    <property type="entry name" value="MetI-like"/>
</dbReference>
<dbReference type="InterPro" id="IPR045621">
    <property type="entry name" value="BPD_transp_1_N"/>
</dbReference>
<evidence type="ECO:0000256" key="4">
    <source>
        <dbReference type="ARBA" id="ARBA00022692"/>
    </source>
</evidence>
<proteinExistence type="inferred from homology"/>
<evidence type="ECO:0000256" key="5">
    <source>
        <dbReference type="ARBA" id="ARBA00022989"/>
    </source>
</evidence>
<dbReference type="GO" id="GO:0055085">
    <property type="term" value="P:transmembrane transport"/>
    <property type="evidence" value="ECO:0007669"/>
    <property type="project" value="InterPro"/>
</dbReference>
<dbReference type="InterPro" id="IPR035906">
    <property type="entry name" value="MetI-like_sf"/>
</dbReference>
<dbReference type="Gene3D" id="1.10.3720.10">
    <property type="entry name" value="MetI-like"/>
    <property type="match status" value="1"/>
</dbReference>
<dbReference type="PROSITE" id="PS50928">
    <property type="entry name" value="ABC_TM1"/>
    <property type="match status" value="1"/>
</dbReference>
<evidence type="ECO:0000256" key="6">
    <source>
        <dbReference type="ARBA" id="ARBA00023136"/>
    </source>
</evidence>
<evidence type="ECO:0000313" key="10">
    <source>
        <dbReference type="Proteomes" id="UP000311605"/>
    </source>
</evidence>
<evidence type="ECO:0000256" key="2">
    <source>
        <dbReference type="ARBA" id="ARBA00022448"/>
    </source>
</evidence>
<comment type="subcellular location">
    <subcellularLocation>
        <location evidence="1 7">Cell membrane</location>
        <topology evidence="1 7">Multi-pass membrane protein</topology>
    </subcellularLocation>
</comment>
<accession>A0A5C4XDT7</accession>
<sequence>MLRYIAKRLVFAIPTLFAVSIIAFAIIQLPPGDYLTTLMADWAAQGGAVEAGTLAAMRERYGLDQPMYVQYYKWIAGIILHGDFGISFELGKPVTELIWSRLGFSLLLSLLTLCFVWAVAIPIGILSAVRQYSIQDYFATFLAFFFLAVPDFLMALSAMYLMSAWFGQSVGGLFSPEYADAAWSFGRLVDFAKHVWLPVIVIGLGSLAALVRIMRANLLDELSKPYVTTARAKGMSEFELLMRYPVRLALNPLISTLGWILPAVISGEIIVSVVMSLPTTGPLLLRALLAQDMYLAGSLILLISVLTIIGTLISDLLLALTDPRIRLQ</sequence>
<feature type="transmembrane region" description="Helical" evidence="7">
    <location>
        <begin position="102"/>
        <end position="129"/>
    </location>
</feature>
<feature type="domain" description="ABC transmembrane type-1" evidence="8">
    <location>
        <begin position="102"/>
        <end position="318"/>
    </location>
</feature>
<comment type="similarity">
    <text evidence="7">Belongs to the binding-protein-dependent transport system permease family.</text>
</comment>
<reference evidence="9 10" key="1">
    <citation type="submission" date="2019-06" db="EMBL/GenBank/DDBJ databases">
        <title>The draft genome of Rhizobium smilacinae PTYR-5.</title>
        <authorList>
            <person name="Liu L."/>
            <person name="Li L."/>
            <person name="Zhang X."/>
        </authorList>
    </citation>
    <scope>NUCLEOTIDE SEQUENCE [LARGE SCALE GENOMIC DNA]</scope>
    <source>
        <strain evidence="9 10">PTYR-5</strain>
    </source>
</reference>
<feature type="transmembrane region" description="Helical" evidence="7">
    <location>
        <begin position="195"/>
        <end position="214"/>
    </location>
</feature>
<dbReference type="PANTHER" id="PTHR30465:SF43">
    <property type="entry name" value="OLIGOPEPTIDE ABC TRANSPORTER, PERMEASE PROTEIN"/>
    <property type="match status" value="1"/>
</dbReference>
<dbReference type="SUPFAM" id="SSF161098">
    <property type="entry name" value="MetI-like"/>
    <property type="match status" value="1"/>
</dbReference>
<evidence type="ECO:0000313" key="9">
    <source>
        <dbReference type="EMBL" id="TNM61568.1"/>
    </source>
</evidence>
<feature type="transmembrane region" description="Helical" evidence="7">
    <location>
        <begin position="294"/>
        <end position="320"/>
    </location>
</feature>
<dbReference type="Pfam" id="PF19300">
    <property type="entry name" value="BPD_transp_1_N"/>
    <property type="match status" value="1"/>
</dbReference>
<feature type="transmembrane region" description="Helical" evidence="7">
    <location>
        <begin position="9"/>
        <end position="29"/>
    </location>
</feature>
<dbReference type="Proteomes" id="UP000311605">
    <property type="component" value="Unassembled WGS sequence"/>
</dbReference>
<dbReference type="PANTHER" id="PTHR30465">
    <property type="entry name" value="INNER MEMBRANE ABC TRANSPORTER"/>
    <property type="match status" value="1"/>
</dbReference>
<comment type="caution">
    <text evidence="9">The sequence shown here is derived from an EMBL/GenBank/DDBJ whole genome shotgun (WGS) entry which is preliminary data.</text>
</comment>
<evidence type="ECO:0000256" key="7">
    <source>
        <dbReference type="RuleBase" id="RU363032"/>
    </source>
</evidence>
<feature type="transmembrane region" description="Helical" evidence="7">
    <location>
        <begin position="141"/>
        <end position="166"/>
    </location>
</feature>
<protein>
    <submittedName>
        <fullName evidence="9">ABC transporter permease</fullName>
    </submittedName>
</protein>
<dbReference type="CDD" id="cd06261">
    <property type="entry name" value="TM_PBP2"/>
    <property type="match status" value="1"/>
</dbReference>
<evidence type="ECO:0000259" key="8">
    <source>
        <dbReference type="PROSITE" id="PS50928"/>
    </source>
</evidence>
<evidence type="ECO:0000256" key="3">
    <source>
        <dbReference type="ARBA" id="ARBA00022475"/>
    </source>
</evidence>
<keyword evidence="5 7" id="KW-1133">Transmembrane helix</keyword>
<keyword evidence="3" id="KW-1003">Cell membrane</keyword>
<feature type="transmembrane region" description="Helical" evidence="7">
    <location>
        <begin position="248"/>
        <end position="274"/>
    </location>
</feature>
<dbReference type="GO" id="GO:0005886">
    <property type="term" value="C:plasma membrane"/>
    <property type="evidence" value="ECO:0007669"/>
    <property type="project" value="UniProtKB-SubCell"/>
</dbReference>
<evidence type="ECO:0000256" key="1">
    <source>
        <dbReference type="ARBA" id="ARBA00004651"/>
    </source>
</evidence>
<organism evidence="9 10">
    <name type="scientific">Aliirhizobium smilacinae</name>
    <dbReference type="NCBI Taxonomy" id="1395944"/>
    <lineage>
        <taxon>Bacteria</taxon>
        <taxon>Pseudomonadati</taxon>
        <taxon>Pseudomonadota</taxon>
        <taxon>Alphaproteobacteria</taxon>
        <taxon>Hyphomicrobiales</taxon>
        <taxon>Rhizobiaceae</taxon>
        <taxon>Aliirhizobium</taxon>
    </lineage>
</organism>
<keyword evidence="6 7" id="KW-0472">Membrane</keyword>
<gene>
    <name evidence="9" type="ORF">FHP24_20020</name>
</gene>
<keyword evidence="4 7" id="KW-0812">Transmembrane</keyword>
<dbReference type="EMBL" id="VDMN01000005">
    <property type="protein sequence ID" value="TNM61568.1"/>
    <property type="molecule type" value="Genomic_DNA"/>
</dbReference>
<keyword evidence="10" id="KW-1185">Reference proteome</keyword>
<dbReference type="AlphaFoldDB" id="A0A5C4XDT7"/>
<dbReference type="OrthoDB" id="9807402at2"/>
<name>A0A5C4XDT7_9HYPH</name>